<accession>A0A4V1QS84</accession>
<sequence>MHPRGGCSRGRGRAGVLGAWLGLGEVVRSDGPRRGIRGAQASLTFAPWTIGGRLGRARVSSSGIPRSAGVLYQCSGVESPPRKEENVGISYVEFEDEAGILRRYRKHVNGRGLVATTAKVDPTAFVDPTAYVDSGAEVQRGAQIGPGGWVEGDAIVAERAVVGVNAHVGRRAVVGRNAVVGPYATIGRDAKVQNGARVPRELTIADGDEYRASGDDLRRLGLAA</sequence>
<evidence type="ECO:0000313" key="1">
    <source>
        <dbReference type="EMBL" id="RXZ47503.1"/>
    </source>
</evidence>
<dbReference type="Proteomes" id="UP000292935">
    <property type="component" value="Unassembled WGS sequence"/>
</dbReference>
<evidence type="ECO:0008006" key="3">
    <source>
        <dbReference type="Google" id="ProtNLM"/>
    </source>
</evidence>
<dbReference type="OrthoDB" id="4833164at2"/>
<gene>
    <name evidence="1" type="ORF">ESP57_13205</name>
</gene>
<dbReference type="SUPFAM" id="SSF51161">
    <property type="entry name" value="Trimeric LpxA-like enzymes"/>
    <property type="match status" value="1"/>
</dbReference>
<keyword evidence="2" id="KW-1185">Reference proteome</keyword>
<proteinExistence type="predicted"/>
<organism evidence="1 2">
    <name type="scientific">Agromyces fucosus</name>
    <dbReference type="NCBI Taxonomy" id="41985"/>
    <lineage>
        <taxon>Bacteria</taxon>
        <taxon>Bacillati</taxon>
        <taxon>Actinomycetota</taxon>
        <taxon>Actinomycetes</taxon>
        <taxon>Micrococcales</taxon>
        <taxon>Microbacteriaceae</taxon>
        <taxon>Agromyces</taxon>
    </lineage>
</organism>
<name>A0A4V1QS84_9MICO</name>
<protein>
    <recommendedName>
        <fullName evidence="3">Transferase</fullName>
    </recommendedName>
</protein>
<evidence type="ECO:0000313" key="2">
    <source>
        <dbReference type="Proteomes" id="UP000292935"/>
    </source>
</evidence>
<dbReference type="AlphaFoldDB" id="A0A4V1QS84"/>
<dbReference type="Gene3D" id="2.160.10.10">
    <property type="entry name" value="Hexapeptide repeat proteins"/>
    <property type="match status" value="1"/>
</dbReference>
<dbReference type="EMBL" id="SDPO01000003">
    <property type="protein sequence ID" value="RXZ47503.1"/>
    <property type="molecule type" value="Genomic_DNA"/>
</dbReference>
<comment type="caution">
    <text evidence="1">The sequence shown here is derived from an EMBL/GenBank/DDBJ whole genome shotgun (WGS) entry which is preliminary data.</text>
</comment>
<reference evidence="1 2" key="1">
    <citation type="submission" date="2019-01" db="EMBL/GenBank/DDBJ databases">
        <authorList>
            <person name="Li J."/>
        </authorList>
    </citation>
    <scope>NUCLEOTIDE SEQUENCE [LARGE SCALE GENOMIC DNA]</scope>
    <source>
        <strain evidence="1 2">CCUG 35506</strain>
    </source>
</reference>
<dbReference type="InterPro" id="IPR011004">
    <property type="entry name" value="Trimer_LpxA-like_sf"/>
</dbReference>